<reference evidence="10" key="1">
    <citation type="submission" date="2016-10" db="EMBL/GenBank/DDBJ databases">
        <authorList>
            <person name="Varghese N."/>
            <person name="Submissions S."/>
        </authorList>
    </citation>
    <scope>NUCLEOTIDE SEQUENCE [LARGE SCALE GENOMIC DNA]</scope>
    <source>
        <strain evidence="10">DSM 16089</strain>
    </source>
</reference>
<evidence type="ECO:0000256" key="4">
    <source>
        <dbReference type="ARBA" id="ARBA00022692"/>
    </source>
</evidence>
<organism evidence="9 10">
    <name type="scientific">Microbacterium hydrocarbonoxydans</name>
    <dbReference type="NCBI Taxonomy" id="273678"/>
    <lineage>
        <taxon>Bacteria</taxon>
        <taxon>Bacillati</taxon>
        <taxon>Actinomycetota</taxon>
        <taxon>Actinomycetes</taxon>
        <taxon>Micrococcales</taxon>
        <taxon>Microbacteriaceae</taxon>
        <taxon>Microbacterium</taxon>
    </lineage>
</organism>
<comment type="similarity">
    <text evidence="2">Belongs to the acyltransferase 3 family.</text>
</comment>
<evidence type="ECO:0000256" key="2">
    <source>
        <dbReference type="ARBA" id="ARBA00007400"/>
    </source>
</evidence>
<dbReference type="PANTHER" id="PTHR40074">
    <property type="entry name" value="O-ACETYLTRANSFERASE WECH"/>
    <property type="match status" value="1"/>
</dbReference>
<dbReference type="GO" id="GO:0009246">
    <property type="term" value="P:enterobacterial common antigen biosynthetic process"/>
    <property type="evidence" value="ECO:0007669"/>
    <property type="project" value="TreeGrafter"/>
</dbReference>
<feature type="transmembrane region" description="Helical" evidence="7">
    <location>
        <begin position="48"/>
        <end position="73"/>
    </location>
</feature>
<dbReference type="PANTHER" id="PTHR40074:SF2">
    <property type="entry name" value="O-ACETYLTRANSFERASE WECH"/>
    <property type="match status" value="1"/>
</dbReference>
<dbReference type="GO" id="GO:0005886">
    <property type="term" value="C:plasma membrane"/>
    <property type="evidence" value="ECO:0007669"/>
    <property type="project" value="UniProtKB-SubCell"/>
</dbReference>
<feature type="domain" description="Acyltransferase 3" evidence="8">
    <location>
        <begin position="14"/>
        <end position="346"/>
    </location>
</feature>
<keyword evidence="5 7" id="KW-1133">Transmembrane helix</keyword>
<dbReference type="EMBL" id="FNSQ01000005">
    <property type="protein sequence ID" value="SEB95597.1"/>
    <property type="molecule type" value="Genomic_DNA"/>
</dbReference>
<evidence type="ECO:0000256" key="7">
    <source>
        <dbReference type="SAM" id="Phobius"/>
    </source>
</evidence>
<proteinExistence type="inferred from homology"/>
<feature type="transmembrane region" description="Helical" evidence="7">
    <location>
        <begin position="162"/>
        <end position="181"/>
    </location>
</feature>
<accession>A0A1H4NK26</accession>
<feature type="transmembrane region" description="Helical" evidence="7">
    <location>
        <begin position="201"/>
        <end position="218"/>
    </location>
</feature>
<name>A0A1H4NK26_9MICO</name>
<gene>
    <name evidence="9" type="ORF">SAMN04489807_2502</name>
</gene>
<dbReference type="GO" id="GO:0016413">
    <property type="term" value="F:O-acetyltransferase activity"/>
    <property type="evidence" value="ECO:0007669"/>
    <property type="project" value="TreeGrafter"/>
</dbReference>
<keyword evidence="9" id="KW-0808">Transferase</keyword>
<feature type="transmembrane region" description="Helical" evidence="7">
    <location>
        <begin position="294"/>
        <end position="315"/>
    </location>
</feature>
<evidence type="ECO:0000256" key="6">
    <source>
        <dbReference type="ARBA" id="ARBA00023136"/>
    </source>
</evidence>
<evidence type="ECO:0000256" key="5">
    <source>
        <dbReference type="ARBA" id="ARBA00022989"/>
    </source>
</evidence>
<keyword evidence="9" id="KW-0012">Acyltransferase</keyword>
<comment type="subcellular location">
    <subcellularLocation>
        <location evidence="1">Cell membrane</location>
        <topology evidence="1">Multi-pass membrane protein</topology>
    </subcellularLocation>
</comment>
<protein>
    <submittedName>
        <fullName evidence="9">Surface polysaccharide O-acyltransferase, integral membrane enzyme</fullName>
    </submittedName>
</protein>
<sequence length="356" mass="38694">MPDHAVAHPTRRWSLDVLRIISIIGVIAIHVCGNMVGNSDVSGSVRWWVAVAVDLGFVWVVPVFVMISGALLLEPRQFDRGPAPFYRRRLLRLGPAFVFWPIFYVFVVHPAVTGQPGSWRSFVLGVIDGRSYTHLYFLWLIVGLYVIAPVLAAFLRDGGKRRAYIFAGAVLAVTVASLVSSNVLTTAGYDRSSSQTAVTQWVPYVGFFLAGWALRDLILRGWRLAAAALITMAAIALIIVQYGTRGTFPYLDALLPVSYYGPVVVIAALGCYVTANGALAGWQPGRMTGVVRTLSDSSFGVFLIHFAVMLAVRAIPALSDTASSLPSTFAVWGIVTVLSFALVILARRVPGVRRLV</sequence>
<feature type="transmembrane region" description="Helical" evidence="7">
    <location>
        <begin position="259"/>
        <end position="282"/>
    </location>
</feature>
<keyword evidence="6 7" id="KW-0472">Membrane</keyword>
<feature type="transmembrane region" description="Helical" evidence="7">
    <location>
        <begin position="93"/>
        <end position="112"/>
    </location>
</feature>
<keyword evidence="3" id="KW-1003">Cell membrane</keyword>
<dbReference type="InterPro" id="IPR002656">
    <property type="entry name" value="Acyl_transf_3_dom"/>
</dbReference>
<feature type="transmembrane region" description="Helical" evidence="7">
    <location>
        <begin position="327"/>
        <end position="346"/>
    </location>
</feature>
<evidence type="ECO:0000313" key="9">
    <source>
        <dbReference type="EMBL" id="SEB95597.1"/>
    </source>
</evidence>
<dbReference type="Proteomes" id="UP000183750">
    <property type="component" value="Unassembled WGS sequence"/>
</dbReference>
<evidence type="ECO:0000259" key="8">
    <source>
        <dbReference type="Pfam" id="PF01757"/>
    </source>
</evidence>
<dbReference type="Pfam" id="PF01757">
    <property type="entry name" value="Acyl_transf_3"/>
    <property type="match status" value="1"/>
</dbReference>
<keyword evidence="4 7" id="KW-0812">Transmembrane</keyword>
<evidence type="ECO:0000313" key="10">
    <source>
        <dbReference type="Proteomes" id="UP000183750"/>
    </source>
</evidence>
<dbReference type="OrthoDB" id="1072135at2"/>
<dbReference type="RefSeq" id="WP_060927284.1">
    <property type="nucleotide sequence ID" value="NZ_FNSQ01000005.1"/>
</dbReference>
<dbReference type="AlphaFoldDB" id="A0A1H4NK26"/>
<evidence type="ECO:0000256" key="3">
    <source>
        <dbReference type="ARBA" id="ARBA00022475"/>
    </source>
</evidence>
<feature type="transmembrane region" description="Helical" evidence="7">
    <location>
        <begin position="17"/>
        <end position="36"/>
    </location>
</feature>
<evidence type="ECO:0000256" key="1">
    <source>
        <dbReference type="ARBA" id="ARBA00004651"/>
    </source>
</evidence>
<feature type="transmembrane region" description="Helical" evidence="7">
    <location>
        <begin position="225"/>
        <end position="244"/>
    </location>
</feature>
<keyword evidence="10" id="KW-1185">Reference proteome</keyword>
<feature type="transmembrane region" description="Helical" evidence="7">
    <location>
        <begin position="132"/>
        <end position="155"/>
    </location>
</feature>